<name>A0A553JLG0_SHEHA</name>
<comment type="caution">
    <text evidence="1">The sequence shown here is derived from an EMBL/GenBank/DDBJ whole genome shotgun (WGS) entry which is preliminary data.</text>
</comment>
<reference evidence="2" key="1">
    <citation type="submission" date="2019-07" db="EMBL/GenBank/DDBJ databases">
        <title>Shewanella sp. YLB-08 draft genomic sequence.</title>
        <authorList>
            <person name="Yu L."/>
        </authorList>
    </citation>
    <scope>NUCLEOTIDE SEQUENCE [LARGE SCALE GENOMIC DNA]</scope>
    <source>
        <strain evidence="2">JCM 20706</strain>
    </source>
</reference>
<dbReference type="AlphaFoldDB" id="A0A553JLG0"/>
<keyword evidence="2" id="KW-1185">Reference proteome</keyword>
<dbReference type="Proteomes" id="UP000318126">
    <property type="component" value="Unassembled WGS sequence"/>
</dbReference>
<protein>
    <submittedName>
        <fullName evidence="1">Uncharacterized protein</fullName>
    </submittedName>
</protein>
<dbReference type="EMBL" id="VKGK01000021">
    <property type="protein sequence ID" value="TRY13282.1"/>
    <property type="molecule type" value="Genomic_DNA"/>
</dbReference>
<sequence>MKNIPLQVNIEGQNSKIETDWLAIMAILKKRGLAQSELTNIYQELSAGMLVTTRGLSLAEYKPSVSLDGIIRETKSSEYDYAGMMRA</sequence>
<dbReference type="OrthoDB" id="6271059at2"/>
<evidence type="ECO:0000313" key="1">
    <source>
        <dbReference type="EMBL" id="TRY13282.1"/>
    </source>
</evidence>
<evidence type="ECO:0000313" key="2">
    <source>
        <dbReference type="Proteomes" id="UP000318126"/>
    </source>
</evidence>
<proteinExistence type="predicted"/>
<organism evidence="1 2">
    <name type="scientific">Shewanella hanedai</name>
    <name type="common">Alteromonas hanedai</name>
    <dbReference type="NCBI Taxonomy" id="25"/>
    <lineage>
        <taxon>Bacteria</taxon>
        <taxon>Pseudomonadati</taxon>
        <taxon>Pseudomonadota</taxon>
        <taxon>Gammaproteobacteria</taxon>
        <taxon>Alteromonadales</taxon>
        <taxon>Shewanellaceae</taxon>
        <taxon>Shewanella</taxon>
    </lineage>
</organism>
<accession>A0A553JLG0</accession>
<dbReference type="RefSeq" id="WP_144041312.1">
    <property type="nucleotide sequence ID" value="NZ_BMPL01000018.1"/>
</dbReference>
<gene>
    <name evidence="1" type="ORF">FN961_16680</name>
</gene>